<organism evidence="3 4">
    <name type="scientific">Amycolatopsis halotolerans</name>
    <dbReference type="NCBI Taxonomy" id="330083"/>
    <lineage>
        <taxon>Bacteria</taxon>
        <taxon>Bacillati</taxon>
        <taxon>Actinomycetota</taxon>
        <taxon>Actinomycetes</taxon>
        <taxon>Pseudonocardiales</taxon>
        <taxon>Pseudonocardiaceae</taxon>
        <taxon>Amycolatopsis</taxon>
    </lineage>
</organism>
<feature type="region of interest" description="Disordered" evidence="1">
    <location>
        <begin position="1"/>
        <end position="25"/>
    </location>
</feature>
<evidence type="ECO:0000256" key="1">
    <source>
        <dbReference type="SAM" id="MobiDB-lite"/>
    </source>
</evidence>
<dbReference type="Pfam" id="PF03861">
    <property type="entry name" value="ANTAR"/>
    <property type="match status" value="1"/>
</dbReference>
<protein>
    <submittedName>
        <fullName evidence="3">ANTAR domain-containing protein</fullName>
    </submittedName>
</protein>
<gene>
    <name evidence="3" type="ORF">ACFORO_18995</name>
</gene>
<dbReference type="EMBL" id="JBHRWI010000022">
    <property type="protein sequence ID" value="MFC3512267.1"/>
    <property type="molecule type" value="Genomic_DNA"/>
</dbReference>
<accession>A0ABV7QK74</accession>
<keyword evidence="4" id="KW-1185">Reference proteome</keyword>
<proteinExistence type="predicted"/>
<feature type="domain" description="ANTAR" evidence="2">
    <location>
        <begin position="39"/>
        <end position="74"/>
    </location>
</feature>
<dbReference type="Gene3D" id="1.10.10.10">
    <property type="entry name" value="Winged helix-like DNA-binding domain superfamily/Winged helix DNA-binding domain"/>
    <property type="match status" value="1"/>
</dbReference>
<dbReference type="InterPro" id="IPR005561">
    <property type="entry name" value="ANTAR"/>
</dbReference>
<evidence type="ECO:0000259" key="2">
    <source>
        <dbReference type="Pfam" id="PF03861"/>
    </source>
</evidence>
<comment type="caution">
    <text evidence="3">The sequence shown here is derived from an EMBL/GenBank/DDBJ whole genome shotgun (WGS) entry which is preliminary data.</text>
</comment>
<dbReference type="Proteomes" id="UP001595764">
    <property type="component" value="Unassembled WGS sequence"/>
</dbReference>
<name>A0ABV7QK74_9PSEU</name>
<evidence type="ECO:0000313" key="4">
    <source>
        <dbReference type="Proteomes" id="UP001595764"/>
    </source>
</evidence>
<dbReference type="RefSeq" id="WP_377870879.1">
    <property type="nucleotide sequence ID" value="NZ_JBHMAY010000025.1"/>
</dbReference>
<sequence>MRSVRSRGVLACAGTGEDGRGRSPQRLDDAACTAAARLLSASLAERTTIGEAVGILQSAHGCDAGEAVRVLARGAGGNGAEAARVTAVADDAAESEADPDYWGWA</sequence>
<evidence type="ECO:0000313" key="3">
    <source>
        <dbReference type="EMBL" id="MFC3512267.1"/>
    </source>
</evidence>
<dbReference type="InterPro" id="IPR036388">
    <property type="entry name" value="WH-like_DNA-bd_sf"/>
</dbReference>
<reference evidence="4" key="1">
    <citation type="journal article" date="2019" name="Int. J. Syst. Evol. Microbiol.">
        <title>The Global Catalogue of Microorganisms (GCM) 10K type strain sequencing project: providing services to taxonomists for standard genome sequencing and annotation.</title>
        <authorList>
            <consortium name="The Broad Institute Genomics Platform"/>
            <consortium name="The Broad Institute Genome Sequencing Center for Infectious Disease"/>
            <person name="Wu L."/>
            <person name="Ma J."/>
        </authorList>
    </citation>
    <scope>NUCLEOTIDE SEQUENCE [LARGE SCALE GENOMIC DNA]</scope>
    <source>
        <strain evidence="4">CGMCC 4.7682</strain>
    </source>
</reference>